<organism evidence="2 3">
    <name type="scientific">Solilutibacter pythonis</name>
    <dbReference type="NCBI Taxonomy" id="2483112"/>
    <lineage>
        <taxon>Bacteria</taxon>
        <taxon>Pseudomonadati</taxon>
        <taxon>Pseudomonadota</taxon>
        <taxon>Gammaproteobacteria</taxon>
        <taxon>Lysobacterales</taxon>
        <taxon>Lysobacteraceae</taxon>
        <taxon>Solilutibacter</taxon>
    </lineage>
</organism>
<dbReference type="Pfam" id="PF03796">
    <property type="entry name" value="DnaB_C"/>
    <property type="match status" value="1"/>
</dbReference>
<dbReference type="Proteomes" id="UP000275012">
    <property type="component" value="Unassembled WGS sequence"/>
</dbReference>
<dbReference type="EMBL" id="RFLY01000016">
    <property type="protein sequence ID" value="RMH89062.1"/>
    <property type="molecule type" value="Genomic_DNA"/>
</dbReference>
<proteinExistence type="predicted"/>
<dbReference type="AlphaFoldDB" id="A0A3M2HQ70"/>
<dbReference type="GO" id="GO:0005829">
    <property type="term" value="C:cytosol"/>
    <property type="evidence" value="ECO:0007669"/>
    <property type="project" value="TreeGrafter"/>
</dbReference>
<gene>
    <name evidence="2" type="ORF">EBB59_10705</name>
</gene>
<evidence type="ECO:0000313" key="2">
    <source>
        <dbReference type="EMBL" id="RMH89062.1"/>
    </source>
</evidence>
<dbReference type="SUPFAM" id="SSF52540">
    <property type="entry name" value="P-loop containing nucleoside triphosphate hydrolases"/>
    <property type="match status" value="1"/>
</dbReference>
<dbReference type="PROSITE" id="PS51199">
    <property type="entry name" value="SF4_HELICASE"/>
    <property type="match status" value="1"/>
</dbReference>
<evidence type="ECO:0000313" key="3">
    <source>
        <dbReference type="Proteomes" id="UP000275012"/>
    </source>
</evidence>
<dbReference type="PANTHER" id="PTHR30153:SF2">
    <property type="entry name" value="REPLICATIVE DNA HELICASE"/>
    <property type="match status" value="1"/>
</dbReference>
<name>A0A3M2HQ70_9GAMM</name>
<dbReference type="InterPro" id="IPR007694">
    <property type="entry name" value="DNA_helicase_DnaB-like_C"/>
</dbReference>
<comment type="caution">
    <text evidence="2">The sequence shown here is derived from an EMBL/GenBank/DDBJ whole genome shotgun (WGS) entry which is preliminary data.</text>
</comment>
<dbReference type="GO" id="GO:0005524">
    <property type="term" value="F:ATP binding"/>
    <property type="evidence" value="ECO:0007669"/>
    <property type="project" value="InterPro"/>
</dbReference>
<evidence type="ECO:0000259" key="1">
    <source>
        <dbReference type="PROSITE" id="PS51199"/>
    </source>
</evidence>
<accession>A0A3M2HQ70</accession>
<dbReference type="InterPro" id="IPR027417">
    <property type="entry name" value="P-loop_NTPase"/>
</dbReference>
<feature type="domain" description="SF4 helicase" evidence="1">
    <location>
        <begin position="82"/>
        <end position="176"/>
    </location>
</feature>
<dbReference type="GO" id="GO:0006260">
    <property type="term" value="P:DNA replication"/>
    <property type="evidence" value="ECO:0007669"/>
    <property type="project" value="InterPro"/>
</dbReference>
<protein>
    <recommendedName>
        <fullName evidence="1">SF4 helicase domain-containing protein</fullName>
    </recommendedName>
</protein>
<dbReference type="PANTHER" id="PTHR30153">
    <property type="entry name" value="REPLICATIVE DNA HELICASE DNAB"/>
    <property type="match status" value="1"/>
</dbReference>
<dbReference type="GO" id="GO:0003678">
    <property type="term" value="F:DNA helicase activity"/>
    <property type="evidence" value="ECO:0007669"/>
    <property type="project" value="InterPro"/>
</dbReference>
<sequence>MDCILIPRRRAAQARILGRCHAAFRWGQWSLDAELRPVFRGVRWRWTLTKAKEWVAKAPVRDAVPTEAALSQWFEGLQGRYNDPFDHEFSTGFLEIDSLTAGLHPEGLVVIGGRPMSGKTALALGISQYVGGKNQGGVVFFTPESTSTLMATRLVAALSRVAIGAIRSGRDIDGNH</sequence>
<reference evidence="2 3" key="1">
    <citation type="submission" date="2018-10" db="EMBL/GenBank/DDBJ databases">
        <title>Proposal of Lysobacter pythonis sp. nov. isolated from royal pythons (Python regius).</title>
        <authorList>
            <person name="Hans-Juergen B."/>
            <person name="Huptas C."/>
            <person name="Sandra B."/>
            <person name="Igor L."/>
            <person name="Joachim S."/>
            <person name="Siegfried S."/>
            <person name="Mareike W."/>
            <person name="Peter K."/>
        </authorList>
    </citation>
    <scope>NUCLEOTIDE SEQUENCE [LARGE SCALE GENOMIC DNA]</scope>
    <source>
        <strain evidence="2 3">4284/11</strain>
    </source>
</reference>
<dbReference type="Gene3D" id="3.40.50.300">
    <property type="entry name" value="P-loop containing nucleotide triphosphate hydrolases"/>
    <property type="match status" value="1"/>
</dbReference>
<keyword evidence="3" id="KW-1185">Reference proteome</keyword>